<gene>
    <name evidence="1" type="ORF">JG688_00017265</name>
</gene>
<evidence type="ECO:0000313" key="1">
    <source>
        <dbReference type="EMBL" id="KAG6944099.1"/>
    </source>
</evidence>
<keyword evidence="2" id="KW-1185">Reference proteome</keyword>
<organism evidence="1 2">
    <name type="scientific">Phytophthora aleatoria</name>
    <dbReference type="NCBI Taxonomy" id="2496075"/>
    <lineage>
        <taxon>Eukaryota</taxon>
        <taxon>Sar</taxon>
        <taxon>Stramenopiles</taxon>
        <taxon>Oomycota</taxon>
        <taxon>Peronosporomycetes</taxon>
        <taxon>Peronosporales</taxon>
        <taxon>Peronosporaceae</taxon>
        <taxon>Phytophthora</taxon>
    </lineage>
</organism>
<proteinExistence type="predicted"/>
<protein>
    <submittedName>
        <fullName evidence="1">Uncharacterized protein</fullName>
    </submittedName>
</protein>
<dbReference type="Proteomes" id="UP000709295">
    <property type="component" value="Unassembled WGS sequence"/>
</dbReference>
<name>A0A8J5IHP8_9STRA</name>
<sequence>DTKICKGIKLSETCSDIRKRSWKKNRAKRVAFQRNQRATKVFEKLQDGYAKLKKCQRFLSRHRKASQIIRLWYSCMYLILPLYAKVDRHEILSKRWFWMLLRHLHQDKLHWLPQEWQVAPKVDIVLESYKALPDYMKDMREASSRAISEERIRIEKYRMYLRTTFKAKLTKWQARCQAARDAEVLLIKPQMAQIAEYQDCATLADFTVVYTARFVEKDKAYEAEQKAKHQQAAKNI</sequence>
<feature type="non-terminal residue" evidence="1">
    <location>
        <position position="1"/>
    </location>
</feature>
<accession>A0A8J5IHP8</accession>
<comment type="caution">
    <text evidence="1">The sequence shown here is derived from an EMBL/GenBank/DDBJ whole genome shotgun (WGS) entry which is preliminary data.</text>
</comment>
<evidence type="ECO:0000313" key="2">
    <source>
        <dbReference type="Proteomes" id="UP000709295"/>
    </source>
</evidence>
<dbReference type="AlphaFoldDB" id="A0A8J5IHP8"/>
<dbReference type="EMBL" id="JAENGY010002473">
    <property type="protein sequence ID" value="KAG6944099.1"/>
    <property type="molecule type" value="Genomic_DNA"/>
</dbReference>
<reference evidence="1" key="1">
    <citation type="submission" date="2021-01" db="EMBL/GenBank/DDBJ databases">
        <title>Phytophthora aleatoria, a newly-described species from Pinus radiata is distinct from Phytophthora cactorum isolates based on comparative genomics.</title>
        <authorList>
            <person name="Mcdougal R."/>
            <person name="Panda P."/>
            <person name="Williams N."/>
            <person name="Studholme D.J."/>
        </authorList>
    </citation>
    <scope>NUCLEOTIDE SEQUENCE</scope>
    <source>
        <strain evidence="1">NZFS 4037</strain>
    </source>
</reference>